<comment type="function">
    <text evidence="9">Part of the twin-arginine translocation (Tat) system that transports large folded proteins containing a characteristic twin-arginine motif in their signal peptide across membranes. TatA could form the protein-conducting channel of the Tat system.</text>
</comment>
<reference evidence="12" key="1">
    <citation type="journal article" date="2019" name="Int. J. Syst. Evol. Microbiol.">
        <title>The Global Catalogue of Microorganisms (GCM) 10K type strain sequencing project: providing services to taxonomists for standard genome sequencing and annotation.</title>
        <authorList>
            <consortium name="The Broad Institute Genomics Platform"/>
            <consortium name="The Broad Institute Genome Sequencing Center for Infectious Disease"/>
            <person name="Wu L."/>
            <person name="Ma J."/>
        </authorList>
    </citation>
    <scope>NUCLEOTIDE SEQUENCE [LARGE SCALE GENOMIC DNA]</scope>
    <source>
        <strain evidence="12">CGMCC 1.15809</strain>
    </source>
</reference>
<dbReference type="Pfam" id="PF02416">
    <property type="entry name" value="TatA_B_E"/>
    <property type="match status" value="1"/>
</dbReference>
<keyword evidence="6 9" id="KW-1133">Transmembrane helix</keyword>
<dbReference type="EMBL" id="JBHSPW010000002">
    <property type="protein sequence ID" value="MFC5892223.1"/>
    <property type="molecule type" value="Genomic_DNA"/>
</dbReference>
<dbReference type="NCBIfam" id="NF001854">
    <property type="entry name" value="PRK00575.1"/>
    <property type="match status" value="1"/>
</dbReference>
<keyword evidence="3 9" id="KW-1003">Cell membrane</keyword>
<evidence type="ECO:0000256" key="9">
    <source>
        <dbReference type="HAMAP-Rule" id="MF_00236"/>
    </source>
</evidence>
<evidence type="ECO:0000256" key="1">
    <source>
        <dbReference type="ARBA" id="ARBA00004162"/>
    </source>
</evidence>
<organism evidence="11 12">
    <name type="scientific">Streptomyces ramulosus</name>
    <dbReference type="NCBI Taxonomy" id="47762"/>
    <lineage>
        <taxon>Bacteria</taxon>
        <taxon>Bacillati</taxon>
        <taxon>Actinomycetota</taxon>
        <taxon>Actinomycetes</taxon>
        <taxon>Kitasatosporales</taxon>
        <taxon>Streptomycetaceae</taxon>
        <taxon>Streptomyces</taxon>
    </lineage>
</organism>
<evidence type="ECO:0000256" key="6">
    <source>
        <dbReference type="ARBA" id="ARBA00022989"/>
    </source>
</evidence>
<keyword evidence="4 9" id="KW-0812">Transmembrane</keyword>
<proteinExistence type="inferred from homology"/>
<gene>
    <name evidence="9 11" type="primary">tatA</name>
    <name evidence="11" type="ORF">ACFP3M_05260</name>
</gene>
<feature type="transmembrane region" description="Helical" evidence="9">
    <location>
        <begin position="6"/>
        <end position="23"/>
    </location>
</feature>
<dbReference type="Proteomes" id="UP001596241">
    <property type="component" value="Unassembled WGS sequence"/>
</dbReference>
<evidence type="ECO:0000256" key="4">
    <source>
        <dbReference type="ARBA" id="ARBA00022692"/>
    </source>
</evidence>
<accession>A0ABW1FH80</accession>
<sequence length="147" mass="14292">MLRNGLEPWHLLIVGIVVILLFGSRKLPDTARALGKSLRILKSETKAMKNDDAGATPPPGPQEPAAPYASFHTPGATSGPAPAPAATTAPAPSAPPAPEPAAPTPASGGPAAPAAHPLPTTGTTRPAASGGSAPAAVPVTDRGTGGG</sequence>
<evidence type="ECO:0000256" key="8">
    <source>
        <dbReference type="ARBA" id="ARBA00023136"/>
    </source>
</evidence>
<feature type="compositionally biased region" description="Pro residues" evidence="10">
    <location>
        <begin position="92"/>
        <end position="103"/>
    </location>
</feature>
<comment type="caution">
    <text evidence="11">The sequence shown here is derived from an EMBL/GenBank/DDBJ whole genome shotgun (WGS) entry which is preliminary data.</text>
</comment>
<keyword evidence="12" id="KW-1185">Reference proteome</keyword>
<dbReference type="RefSeq" id="WP_345087371.1">
    <property type="nucleotide sequence ID" value="NZ_BAAAWG010000013.1"/>
</dbReference>
<name>A0ABW1FH80_9ACTN</name>
<keyword evidence="2 9" id="KW-0813">Transport</keyword>
<keyword evidence="8 9" id="KW-0472">Membrane</keyword>
<comment type="similarity">
    <text evidence="9">Belongs to the TatA/E family.</text>
</comment>
<comment type="subunit">
    <text evidence="9">The Tat system comprises two distinct complexes: a TatABC complex, containing multiple copies of TatA, TatB and TatC subunits, and a separate TatA complex, containing only TatA subunits. Substrates initially bind to the TatABC complex, which probably triggers association of the separate TatA complex to form the active translocon.</text>
</comment>
<evidence type="ECO:0000256" key="5">
    <source>
        <dbReference type="ARBA" id="ARBA00022927"/>
    </source>
</evidence>
<feature type="region of interest" description="Disordered" evidence="10">
    <location>
        <begin position="45"/>
        <end position="147"/>
    </location>
</feature>
<evidence type="ECO:0000313" key="12">
    <source>
        <dbReference type="Proteomes" id="UP001596241"/>
    </source>
</evidence>
<dbReference type="Gene3D" id="1.20.5.3310">
    <property type="match status" value="1"/>
</dbReference>
<evidence type="ECO:0000313" key="11">
    <source>
        <dbReference type="EMBL" id="MFC5892223.1"/>
    </source>
</evidence>
<protein>
    <recommendedName>
        <fullName evidence="9">Sec-independent protein translocase protein TatA</fullName>
    </recommendedName>
</protein>
<dbReference type="PANTHER" id="PTHR42982:SF8">
    <property type="entry name" value="SEC-INDEPENDENT PROTEIN TRANSLOCASE PROTEIN TATA"/>
    <property type="match status" value="1"/>
</dbReference>
<dbReference type="NCBIfam" id="TIGR01411">
    <property type="entry name" value="tatAE"/>
    <property type="match status" value="1"/>
</dbReference>
<keyword evidence="7 9" id="KW-0811">Translocation</keyword>
<feature type="compositionally biased region" description="Low complexity" evidence="10">
    <location>
        <begin position="104"/>
        <end position="139"/>
    </location>
</feature>
<keyword evidence="5 9" id="KW-0653">Protein transport</keyword>
<dbReference type="InterPro" id="IPR006312">
    <property type="entry name" value="TatA/E"/>
</dbReference>
<evidence type="ECO:0000256" key="10">
    <source>
        <dbReference type="SAM" id="MobiDB-lite"/>
    </source>
</evidence>
<dbReference type="InterPro" id="IPR003369">
    <property type="entry name" value="TatA/B/E"/>
</dbReference>
<dbReference type="PANTHER" id="PTHR42982">
    <property type="entry name" value="SEC-INDEPENDENT PROTEIN TRANSLOCASE PROTEIN TATA"/>
    <property type="match status" value="1"/>
</dbReference>
<comment type="subcellular location">
    <subcellularLocation>
        <location evidence="1 9">Cell membrane</location>
        <topology evidence="1 9">Single-pass membrane protein</topology>
    </subcellularLocation>
</comment>
<evidence type="ECO:0000256" key="7">
    <source>
        <dbReference type="ARBA" id="ARBA00023010"/>
    </source>
</evidence>
<evidence type="ECO:0000256" key="2">
    <source>
        <dbReference type="ARBA" id="ARBA00022448"/>
    </source>
</evidence>
<dbReference type="HAMAP" id="MF_00236">
    <property type="entry name" value="TatA_E"/>
    <property type="match status" value="1"/>
</dbReference>
<feature type="compositionally biased region" description="Low complexity" evidence="10">
    <location>
        <begin position="65"/>
        <end position="91"/>
    </location>
</feature>
<evidence type="ECO:0000256" key="3">
    <source>
        <dbReference type="ARBA" id="ARBA00022475"/>
    </source>
</evidence>